<feature type="region of interest" description="Disordered" evidence="1">
    <location>
        <begin position="35"/>
        <end position="59"/>
    </location>
</feature>
<proteinExistence type="predicted"/>
<dbReference type="AlphaFoldDB" id="A0A482Y147"/>
<protein>
    <submittedName>
        <fullName evidence="3">Uncharacterized protein</fullName>
    </submittedName>
</protein>
<organism evidence="3 4">
    <name type="scientific">Natrinema altunense</name>
    <dbReference type="NCBI Taxonomy" id="222984"/>
    <lineage>
        <taxon>Archaea</taxon>
        <taxon>Methanobacteriati</taxon>
        <taxon>Methanobacteriota</taxon>
        <taxon>Stenosarchaea group</taxon>
        <taxon>Halobacteria</taxon>
        <taxon>Halobacteriales</taxon>
        <taxon>Natrialbaceae</taxon>
        <taxon>Natrinema</taxon>
    </lineage>
</organism>
<reference evidence="3 4" key="1">
    <citation type="submission" date="2019-02" db="EMBL/GenBank/DDBJ databases">
        <title>Genome analysis provides insights into bioremediation potentialities and Haloocin production by Natrinema altunense strain 4.1R isolated from Chott Douz in Tunisian desert.</title>
        <authorList>
            <person name="Najjari A."/>
            <person name="Youssef N."/>
            <person name="Ben Dhia O."/>
            <person name="Ferjani R."/>
            <person name="El Hidri D."/>
            <person name="Ouzari H.I."/>
            <person name="Cherif A."/>
        </authorList>
    </citation>
    <scope>NUCLEOTIDE SEQUENCE [LARGE SCALE GENOMIC DNA]</scope>
    <source>
        <strain evidence="3 4">4.1R</strain>
    </source>
</reference>
<evidence type="ECO:0000256" key="2">
    <source>
        <dbReference type="SAM" id="Phobius"/>
    </source>
</evidence>
<keyword evidence="2" id="KW-1133">Transmembrane helix</keyword>
<feature type="region of interest" description="Disordered" evidence="1">
    <location>
        <begin position="145"/>
        <end position="164"/>
    </location>
</feature>
<feature type="region of interest" description="Disordered" evidence="1">
    <location>
        <begin position="1"/>
        <end position="21"/>
    </location>
</feature>
<dbReference type="RefSeq" id="WP_130169162.1">
    <property type="nucleotide sequence ID" value="NZ_SHMR01000001.1"/>
</dbReference>
<dbReference type="Proteomes" id="UP000292704">
    <property type="component" value="Unassembled WGS sequence"/>
</dbReference>
<feature type="transmembrane region" description="Helical" evidence="2">
    <location>
        <begin position="118"/>
        <end position="137"/>
    </location>
</feature>
<sequence>MKWRCTRCGKPHANDDPPCDACGHNSFEKAIVRVDAERDSEAGSGGTPDGNRDPIPSGTVETGPEYVWACSNCGREHVRNTPPCSRCGNPDLERVEQTYDGLEQDLATPSWFEVAKPYLPIFVVVGIVVALFATGIVPTSVLPGIGQPSPPDAPGDGTESGGLDLEATEGAIHDRLEEERDTAESRTYDSGLAAYAEYQNRRLVEREFGDSDPEAVDAGRFDHACGDAIPQEGPIVITGVSAADYTDEAALADAIVAESLSRYGDAMRTGFDAEGVDVHVAPNGDIYAFYATC</sequence>
<accession>A0A482Y147</accession>
<keyword evidence="2" id="KW-0472">Membrane</keyword>
<name>A0A482Y147_9EURY</name>
<evidence type="ECO:0000313" key="4">
    <source>
        <dbReference type="Proteomes" id="UP000292704"/>
    </source>
</evidence>
<dbReference type="EMBL" id="SHMR01000001">
    <property type="protein sequence ID" value="RZH68063.1"/>
    <property type="molecule type" value="Genomic_DNA"/>
</dbReference>
<keyword evidence="2" id="KW-0812">Transmembrane</keyword>
<evidence type="ECO:0000256" key="1">
    <source>
        <dbReference type="SAM" id="MobiDB-lite"/>
    </source>
</evidence>
<gene>
    <name evidence="3" type="ORF">ELS17_00920</name>
</gene>
<dbReference type="OrthoDB" id="262791at2157"/>
<comment type="caution">
    <text evidence="3">The sequence shown here is derived from an EMBL/GenBank/DDBJ whole genome shotgun (WGS) entry which is preliminary data.</text>
</comment>
<feature type="compositionally biased region" description="Basic residues" evidence="1">
    <location>
        <begin position="1"/>
        <end position="10"/>
    </location>
</feature>
<evidence type="ECO:0000313" key="3">
    <source>
        <dbReference type="EMBL" id="RZH68063.1"/>
    </source>
</evidence>